<dbReference type="AlphaFoldDB" id="A0A7W3ZTX5"/>
<accession>A0A7W3ZTX5</accession>
<organism evidence="1 2">
    <name type="scientific">Streptomyces alkaliterrae</name>
    <dbReference type="NCBI Taxonomy" id="2213162"/>
    <lineage>
        <taxon>Bacteria</taxon>
        <taxon>Bacillati</taxon>
        <taxon>Actinomycetota</taxon>
        <taxon>Actinomycetes</taxon>
        <taxon>Kitasatosporales</taxon>
        <taxon>Streptomycetaceae</taxon>
        <taxon>Streptomyces</taxon>
    </lineage>
</organism>
<dbReference type="RefSeq" id="WP_173019211.1">
    <property type="nucleotide sequence ID" value="NZ_JABJXA010000112.1"/>
</dbReference>
<sequence length="56" mass="5982">MAARKTTRVKKPPACPDCKGTGETTEVVRVGSRRKAREIDARQSVLCVTCFGSGTA</sequence>
<comment type="caution">
    <text evidence="1">The sequence shown here is derived from an EMBL/GenBank/DDBJ whole genome shotgun (WGS) entry which is preliminary data.</text>
</comment>
<dbReference type="Proteomes" id="UP000517765">
    <property type="component" value="Unassembled WGS sequence"/>
</dbReference>
<protein>
    <recommendedName>
        <fullName evidence="3">Molecular chaperone DnaJ</fullName>
    </recommendedName>
</protein>
<reference evidence="2" key="1">
    <citation type="submission" date="2020-05" db="EMBL/GenBank/DDBJ databases">
        <title>Classification of alakaliphilic streptomycetes isolated from an alkaline soil next to Lonar Crater, India and a proposal for the recognition of Streptomyces alkaliterrae sp. nov.</title>
        <authorList>
            <person name="Golinska P."/>
        </authorList>
    </citation>
    <scope>NUCLEOTIDE SEQUENCE [LARGE SCALE GENOMIC DNA]</scope>
    <source>
        <strain evidence="2">OF8</strain>
    </source>
</reference>
<gene>
    <name evidence="1" type="ORF">H3147_17965</name>
</gene>
<dbReference type="EMBL" id="JABJXA010000112">
    <property type="protein sequence ID" value="MBB1260694.1"/>
    <property type="molecule type" value="Genomic_DNA"/>
</dbReference>
<evidence type="ECO:0008006" key="3">
    <source>
        <dbReference type="Google" id="ProtNLM"/>
    </source>
</evidence>
<evidence type="ECO:0000313" key="2">
    <source>
        <dbReference type="Proteomes" id="UP000517765"/>
    </source>
</evidence>
<evidence type="ECO:0000313" key="1">
    <source>
        <dbReference type="EMBL" id="MBB1260694.1"/>
    </source>
</evidence>
<proteinExistence type="predicted"/>
<name>A0A7W3ZTX5_9ACTN</name>